<evidence type="ECO:0000256" key="2">
    <source>
        <dbReference type="ARBA" id="ARBA00009580"/>
    </source>
</evidence>
<keyword evidence="11" id="KW-0812">Transmembrane</keyword>
<protein>
    <recommendedName>
        <fullName evidence="3">protein-tyrosine-phosphatase</fullName>
        <ecNumber evidence="3">3.1.3.48</ecNumber>
    </recommendedName>
</protein>
<evidence type="ECO:0000256" key="4">
    <source>
        <dbReference type="ARBA" id="ARBA00022729"/>
    </source>
</evidence>
<evidence type="ECO:0000256" key="6">
    <source>
        <dbReference type="ARBA" id="ARBA00022912"/>
    </source>
</evidence>
<dbReference type="CDD" id="cd00063">
    <property type="entry name" value="FN3"/>
    <property type="match status" value="1"/>
</dbReference>
<feature type="domain" description="Tyrosine-protein phosphatase" evidence="13">
    <location>
        <begin position="1098"/>
        <end position="1368"/>
    </location>
</feature>
<dbReference type="SMART" id="SM00181">
    <property type="entry name" value="EGF"/>
    <property type="match status" value="4"/>
</dbReference>
<reference evidence="16" key="2">
    <citation type="submission" date="2021-01" db="UniProtKB">
        <authorList>
            <consortium name="EnsemblMetazoa"/>
        </authorList>
    </citation>
    <scope>IDENTIFICATION</scope>
</reference>
<feature type="region of interest" description="Disordered" evidence="10">
    <location>
        <begin position="1116"/>
        <end position="1139"/>
    </location>
</feature>
<dbReference type="SMART" id="SM00060">
    <property type="entry name" value="FN3"/>
    <property type="match status" value="1"/>
</dbReference>
<dbReference type="PROSITE" id="PS50055">
    <property type="entry name" value="TYR_PHOSPHATASE_PTP"/>
    <property type="match status" value="2"/>
</dbReference>
<evidence type="ECO:0000313" key="17">
    <source>
        <dbReference type="Proteomes" id="UP000007110"/>
    </source>
</evidence>
<dbReference type="FunFam" id="2.170.300.10:FF:000003">
    <property type="entry name" value="tyrosine-protein kinase receptor Tie-1 isoform X1"/>
    <property type="match status" value="1"/>
</dbReference>
<dbReference type="KEGG" id="spu:100893985"/>
<comment type="catalytic activity">
    <reaction evidence="8">
        <text>O-phospho-L-tyrosyl-[protein] + H2O = L-tyrosyl-[protein] + phosphate</text>
        <dbReference type="Rhea" id="RHEA:10684"/>
        <dbReference type="Rhea" id="RHEA-COMP:10136"/>
        <dbReference type="Rhea" id="RHEA-COMP:20101"/>
        <dbReference type="ChEBI" id="CHEBI:15377"/>
        <dbReference type="ChEBI" id="CHEBI:43474"/>
        <dbReference type="ChEBI" id="CHEBI:46858"/>
        <dbReference type="ChEBI" id="CHEBI:61978"/>
        <dbReference type="EC" id="3.1.3.48"/>
    </reaction>
</comment>
<evidence type="ECO:0000256" key="5">
    <source>
        <dbReference type="ARBA" id="ARBA00022801"/>
    </source>
</evidence>
<sequence length="1410" mass="155042">MELVVRFRVIFLLILSSWIFFVPVESISIIGVTSTPYGAGQEARFAFLTKSGTSTVIRAVKLGSNPSLENLSTLNYGYDSTTLNFLSTNNNNAVGAFRGTDTTGDGQDTTIIIHASNRDFEPSGGRVTVRANIGDTITLSVENLVGANESGVEWQRFSDFTSVQMGGLSYTIVDVQPEDADYYGTFQTGQRVLLRYSLIKLIIRACPAGYYSAPSCNVVCPNCYNGGVCSDVTGECICAPGFDGPNCLTGCGESKFGWDCSQSCGEGNALAVCAGSHACLPDPYGCNCLSGFTGNDCNSACPAGMYGAGCSESCHCVASCDRFTGQCSDAQCEDGWSGSNCQVPATCPEGYYGVNCTDLCHCLDNGACDKTSGNCYNTGGLCMPGYASNQVQLADCQSFEGCFENCSKTCHCRGGASSCDDVTGECAVRCQSEWIGPACQTGVVHSSYKKVNQGQPVSVMCVFQSPESMSSLTVSVRPGAADGPLVNSTDIEMVGNLFNVTFIVTNGETVIYCEVSTDGQSASSGVPLEYFALPTLTMPPSVLSYANENATIDWLGWKAENSSLDAGEGPIVGYIVYYHVDGSVQMAEFVSSDESGMMGRYEYTVINLSPGITYSFSVAAVREGEGGEGPKGPTSQPVTLPALMTTVPTSEASTTTASGVTLALPTNDQVLLYIIIPVVIVICIIIIILIMVTIGVQRRKRRKMYHNRRERIVLETQAMNDYNDEQQAENHNEAYEEKTYLTAAGDETDSKMNKEKKGKAPSHPLSAPPEVPGSCEAPPPTALRPASHSQRPIIVADFADYVQNNRRSRAFEDEWSLLPSGLSQPSQIASLPNNKVKNRYRNILAYDHSRVMLEEVKGVPNSDYINASYINSFDKEKMYIATQGPNKASLSDFWKMVWMENVHNIVMVTNLFEEGKVKCLQYWPNEGDTETHGSIQVTCHRVDVCHRYVIRILMTTNGIESRTLKQYHYQGWPDKGVPKFAGPVLKMIQDVNESQEKAGNGPLLVHCSAGAGRTGVIIAVDSILREAKRSDQIDIFSFINSMRNNRPQMVQTPEQYAFVHEAVLEGLLCGDTLILEDDITERVEQIQWPNPHTDKSPLQQEFEILDIVSSDMNVSCSGSSPENETKNRYPNILPQDRSRPYLMTPGDRAGSNNYINASFMSGYSKKNAFIATQMPLDSTVLDFWRLVHDYHISTIIMLNQLNDKTCSIYWPVNTRSVTFGPFTVGHKGSENMNRVKVRTLELKYKEEVHEIRQFEVQTWPTWIQSDGVQSQEQCMDAVLQLMDYLHKCEIQRSTEQSRPGDGPPILVHCLSGIEESGVFCTVMNCLEQLNNDGAIDVFQNLRLLRLSRPNFVPTLTDYLLCYKLLTHHHTLCRSEEELDYENRLPTEGLYENVDHSRVKQSDVQSLASEC</sequence>
<feature type="compositionally biased region" description="Pro residues" evidence="10">
    <location>
        <begin position="766"/>
        <end position="782"/>
    </location>
</feature>
<feature type="domain" description="EGF-like" evidence="12">
    <location>
        <begin position="221"/>
        <end position="248"/>
    </location>
</feature>
<dbReference type="RefSeq" id="XP_030852089.1">
    <property type="nucleotide sequence ID" value="XM_030996229.1"/>
</dbReference>
<keyword evidence="4" id="KW-0732">Signal</keyword>
<dbReference type="PROSITE" id="PS50853">
    <property type="entry name" value="FN3"/>
    <property type="match status" value="1"/>
</dbReference>
<dbReference type="GeneID" id="100893985"/>
<evidence type="ECO:0000256" key="9">
    <source>
        <dbReference type="PROSITE-ProRule" id="PRU00076"/>
    </source>
</evidence>
<feature type="domain" description="Tyrosine-protein phosphatase" evidence="13">
    <location>
        <begin position="811"/>
        <end position="1066"/>
    </location>
</feature>
<dbReference type="InterPro" id="IPR050348">
    <property type="entry name" value="Protein-Tyr_Phosphatase"/>
</dbReference>
<dbReference type="InterPro" id="IPR036116">
    <property type="entry name" value="FN3_sf"/>
</dbReference>
<dbReference type="InterPro" id="IPR003961">
    <property type="entry name" value="FN3_dom"/>
</dbReference>
<feature type="domain" description="Fibronectin type-III" evidence="15">
    <location>
        <begin position="539"/>
        <end position="643"/>
    </location>
</feature>
<dbReference type="FunFam" id="3.90.190.10:FF:000062">
    <property type="entry name" value="Receptor-type tyrosine-protein phosphatase kappa"/>
    <property type="match status" value="1"/>
</dbReference>
<evidence type="ECO:0000256" key="3">
    <source>
        <dbReference type="ARBA" id="ARBA00013064"/>
    </source>
</evidence>
<dbReference type="FunFam" id="3.90.190.10:FF:000042">
    <property type="entry name" value="receptor-type tyrosine-protein phosphatase C isoform X1"/>
    <property type="match status" value="1"/>
</dbReference>
<dbReference type="InterPro" id="IPR000242">
    <property type="entry name" value="PTP_cat"/>
</dbReference>
<comment type="subcellular location">
    <subcellularLocation>
        <location evidence="1">Membrane</location>
        <topology evidence="1">Single-pass membrane protein</topology>
    </subcellularLocation>
</comment>
<dbReference type="Gene3D" id="2.60.40.10">
    <property type="entry name" value="Immunoglobulins"/>
    <property type="match status" value="2"/>
</dbReference>
<comment type="caution">
    <text evidence="9">Lacks conserved residue(s) required for the propagation of feature annotation.</text>
</comment>
<name>A0A7M7PLN5_STRPU</name>
<dbReference type="InterPro" id="IPR000742">
    <property type="entry name" value="EGF"/>
</dbReference>
<evidence type="ECO:0000256" key="11">
    <source>
        <dbReference type="SAM" id="Phobius"/>
    </source>
</evidence>
<evidence type="ECO:0000256" key="1">
    <source>
        <dbReference type="ARBA" id="ARBA00004167"/>
    </source>
</evidence>
<dbReference type="EnsemblMetazoa" id="XM_030996229">
    <property type="protein sequence ID" value="XP_030852089"/>
    <property type="gene ID" value="LOC100893985"/>
</dbReference>
<dbReference type="Pfam" id="PF00041">
    <property type="entry name" value="fn3"/>
    <property type="match status" value="1"/>
</dbReference>
<dbReference type="PANTHER" id="PTHR19134:SF562">
    <property type="entry name" value="PROTEIN-TYROSINE-PHOSPHATASE"/>
    <property type="match status" value="1"/>
</dbReference>
<dbReference type="InterPro" id="IPR013783">
    <property type="entry name" value="Ig-like_fold"/>
</dbReference>
<dbReference type="EC" id="3.1.3.48" evidence="3"/>
<dbReference type="InterPro" id="IPR029021">
    <property type="entry name" value="Prot-tyrosine_phosphatase-like"/>
</dbReference>
<keyword evidence="6" id="KW-0904">Protein phosphatase</keyword>
<dbReference type="PROSITE" id="PS50056">
    <property type="entry name" value="TYR_PHOSPHATASE_2"/>
    <property type="match status" value="2"/>
</dbReference>
<keyword evidence="17" id="KW-1185">Reference proteome</keyword>
<dbReference type="Gene3D" id="3.90.190.10">
    <property type="entry name" value="Protein tyrosine phosphatase superfamily"/>
    <property type="match status" value="2"/>
</dbReference>
<dbReference type="GO" id="GO:0004725">
    <property type="term" value="F:protein tyrosine phosphatase activity"/>
    <property type="evidence" value="ECO:0000318"/>
    <property type="project" value="GO_Central"/>
</dbReference>
<evidence type="ECO:0000313" key="16">
    <source>
        <dbReference type="EnsemblMetazoa" id="XP_030852089"/>
    </source>
</evidence>
<dbReference type="GO" id="GO:0007165">
    <property type="term" value="P:signal transduction"/>
    <property type="evidence" value="ECO:0000318"/>
    <property type="project" value="GO_Central"/>
</dbReference>
<dbReference type="SUPFAM" id="SSF52799">
    <property type="entry name" value="(Phosphotyrosine protein) phosphatases II"/>
    <property type="match status" value="2"/>
</dbReference>
<dbReference type="InterPro" id="IPR000387">
    <property type="entry name" value="Tyr_Pase_dom"/>
</dbReference>
<feature type="domain" description="Tyrosine specific protein phosphatases" evidence="14">
    <location>
        <begin position="1282"/>
        <end position="1359"/>
    </location>
</feature>
<keyword evidence="7 11" id="KW-0472">Membrane</keyword>
<keyword evidence="5" id="KW-0378">Hydrolase</keyword>
<dbReference type="Gene3D" id="2.170.300.10">
    <property type="entry name" value="Tie2 ligand-binding domain superfamily"/>
    <property type="match status" value="1"/>
</dbReference>
<comment type="similarity">
    <text evidence="2">Belongs to the protein-tyrosine phosphatase family.</text>
</comment>
<feature type="domain" description="Tyrosine specific protein phosphatases" evidence="14">
    <location>
        <begin position="982"/>
        <end position="1057"/>
    </location>
</feature>
<organism evidence="16 17">
    <name type="scientific">Strongylocentrotus purpuratus</name>
    <name type="common">Purple sea urchin</name>
    <dbReference type="NCBI Taxonomy" id="7668"/>
    <lineage>
        <taxon>Eukaryota</taxon>
        <taxon>Metazoa</taxon>
        <taxon>Echinodermata</taxon>
        <taxon>Eleutherozoa</taxon>
        <taxon>Echinozoa</taxon>
        <taxon>Echinoidea</taxon>
        <taxon>Euechinoidea</taxon>
        <taxon>Echinacea</taxon>
        <taxon>Camarodonta</taxon>
        <taxon>Echinidea</taxon>
        <taxon>Strongylocentrotidae</taxon>
        <taxon>Strongylocentrotus</taxon>
    </lineage>
</organism>
<dbReference type="PRINTS" id="PR00700">
    <property type="entry name" value="PRTYPHPHTASE"/>
</dbReference>
<dbReference type="PANTHER" id="PTHR19134">
    <property type="entry name" value="RECEPTOR-TYPE TYROSINE-PROTEIN PHOSPHATASE"/>
    <property type="match status" value="1"/>
</dbReference>
<reference evidence="17" key="1">
    <citation type="submission" date="2015-02" db="EMBL/GenBank/DDBJ databases">
        <title>Genome sequencing for Strongylocentrotus purpuratus.</title>
        <authorList>
            <person name="Murali S."/>
            <person name="Liu Y."/>
            <person name="Vee V."/>
            <person name="English A."/>
            <person name="Wang M."/>
            <person name="Skinner E."/>
            <person name="Han Y."/>
            <person name="Muzny D.M."/>
            <person name="Worley K.C."/>
            <person name="Gibbs R.A."/>
        </authorList>
    </citation>
    <scope>NUCLEOTIDE SEQUENCE</scope>
</reference>
<dbReference type="SMART" id="SM00404">
    <property type="entry name" value="PTPc_motif"/>
    <property type="match status" value="2"/>
</dbReference>
<proteinExistence type="inferred from homology"/>
<dbReference type="OMA" id="CHCISSC"/>
<evidence type="ECO:0000259" key="12">
    <source>
        <dbReference type="PROSITE" id="PS50026"/>
    </source>
</evidence>
<evidence type="ECO:0000259" key="13">
    <source>
        <dbReference type="PROSITE" id="PS50055"/>
    </source>
</evidence>
<dbReference type="InParanoid" id="A0A7M7PLN5"/>
<dbReference type="OrthoDB" id="6144703at2759"/>
<evidence type="ECO:0000259" key="14">
    <source>
        <dbReference type="PROSITE" id="PS50056"/>
    </source>
</evidence>
<dbReference type="Pfam" id="PF00102">
    <property type="entry name" value="Y_phosphatase"/>
    <property type="match status" value="2"/>
</dbReference>
<evidence type="ECO:0000256" key="8">
    <source>
        <dbReference type="ARBA" id="ARBA00051722"/>
    </source>
</evidence>
<dbReference type="PROSITE" id="PS50026">
    <property type="entry name" value="EGF_3"/>
    <property type="match status" value="1"/>
</dbReference>
<evidence type="ECO:0000256" key="7">
    <source>
        <dbReference type="ARBA" id="ARBA00023136"/>
    </source>
</evidence>
<evidence type="ECO:0000256" key="10">
    <source>
        <dbReference type="SAM" id="MobiDB-lite"/>
    </source>
</evidence>
<dbReference type="GO" id="GO:0016020">
    <property type="term" value="C:membrane"/>
    <property type="evidence" value="ECO:0007669"/>
    <property type="project" value="UniProtKB-SubCell"/>
</dbReference>
<dbReference type="SMART" id="SM00194">
    <property type="entry name" value="PTPc"/>
    <property type="match status" value="2"/>
</dbReference>
<keyword evidence="9" id="KW-0245">EGF-like domain</keyword>
<dbReference type="CDD" id="cd00047">
    <property type="entry name" value="PTPc"/>
    <property type="match status" value="1"/>
</dbReference>
<accession>A0A7M7PLN5</accession>
<dbReference type="Proteomes" id="UP000007110">
    <property type="component" value="Unassembled WGS sequence"/>
</dbReference>
<feature type="region of interest" description="Disordered" evidence="10">
    <location>
        <begin position="742"/>
        <end position="787"/>
    </location>
</feature>
<dbReference type="PROSITE" id="PS00383">
    <property type="entry name" value="TYR_PHOSPHATASE_1"/>
    <property type="match status" value="1"/>
</dbReference>
<evidence type="ECO:0000259" key="15">
    <source>
        <dbReference type="PROSITE" id="PS50853"/>
    </source>
</evidence>
<dbReference type="SUPFAM" id="SSF49265">
    <property type="entry name" value="Fibronectin type III"/>
    <property type="match status" value="1"/>
</dbReference>
<feature type="disulfide bond" evidence="9">
    <location>
        <begin position="238"/>
        <end position="247"/>
    </location>
</feature>
<keyword evidence="11" id="KW-1133">Transmembrane helix</keyword>
<dbReference type="InterPro" id="IPR016130">
    <property type="entry name" value="Tyr_Pase_AS"/>
</dbReference>
<dbReference type="InterPro" id="IPR003595">
    <property type="entry name" value="Tyr_Pase_cat"/>
</dbReference>
<keyword evidence="9" id="KW-1015">Disulfide bond</keyword>
<feature type="transmembrane region" description="Helical" evidence="11">
    <location>
        <begin position="670"/>
        <end position="696"/>
    </location>
</feature>
<dbReference type="CDD" id="cd00054">
    <property type="entry name" value="EGF_CA"/>
    <property type="match status" value="1"/>
</dbReference>
<dbReference type="PROSITE" id="PS00022">
    <property type="entry name" value="EGF_1"/>
    <property type="match status" value="1"/>
</dbReference>